<feature type="compositionally biased region" description="Polar residues" evidence="2">
    <location>
        <begin position="545"/>
        <end position="555"/>
    </location>
</feature>
<evidence type="ECO:0000313" key="4">
    <source>
        <dbReference type="Proteomes" id="UP001149163"/>
    </source>
</evidence>
<sequence>MSPPSSTAGTQGSGSKNSHARQASSSSNSSIRIARPDLKPSSQTPSDRPASVNTVESSNPSVKSDSKSDRAAEQSAQPSDKSTSSSAGTPPSQPSLKLFPDVAPPRMSSKNAWRISSVPQYQRPPNPPSMTESGCQIETLGNKPTSEKQKPSEAPSRISKDEEEPSCSGAIAVTSAVFMESATAEIAKSQAGTKTTARARPPSLAMGTLKAFPLPAPMKPLPSIPQPGRSPPAVPDAKVNPTVRSVRSTLSVPDRQPSHPSPIAEDPREPDACESEHSGGTRPATALGYVGEAESEADHDSAKSIHTPKRPESTSPEQSTPRRRASSIRIPYMQNLPESPPGCDENEGIPLADSPILGQITPTKSPGKHAARKALQINPHVDRKNLPFGLPSPPPTAALPSNPPAQPLPERSHGSRNYSAPVPTSVHSAKGMDTTLAPGHHRGSMISRSDSSRSSLLHESIPESYEPSRYESPLPSSDDEGFGPNSDTSRSHRTVEKYPKRAHPLRRGYETVGARPSHDRLRYPHPVRSQTPQGRTRRVLEESAMSPQSTYSESTYRSRDSHSSRIQPGTSHMAHYLEDRIANLERQNQILQAALLAALNAGVKNPLDSLGESVLPPGFSPAGPYQSRFTSRPGSWVSSSRSSEQSGSETQGSYRDGRPSVRQLDDMIEDIEGGDWMSDKSSRSGARMARNR</sequence>
<dbReference type="AlphaFoldDB" id="A0A9W9I1I7"/>
<feature type="compositionally biased region" description="Polar residues" evidence="2">
    <location>
        <begin position="242"/>
        <end position="251"/>
    </location>
</feature>
<feature type="compositionally biased region" description="Low complexity" evidence="2">
    <location>
        <begin position="15"/>
        <end position="33"/>
    </location>
</feature>
<feature type="compositionally biased region" description="Polar residues" evidence="2">
    <location>
        <begin position="74"/>
        <end position="90"/>
    </location>
</feature>
<evidence type="ECO:0000313" key="3">
    <source>
        <dbReference type="EMBL" id="KAJ5166116.1"/>
    </source>
</evidence>
<comment type="caution">
    <text evidence="3">The sequence shown here is derived from an EMBL/GenBank/DDBJ whole genome shotgun (WGS) entry which is preliminary data.</text>
</comment>
<feature type="region of interest" description="Disordered" evidence="2">
    <location>
        <begin position="625"/>
        <end position="692"/>
    </location>
</feature>
<keyword evidence="1" id="KW-0175">Coiled coil</keyword>
<feature type="compositionally biased region" description="Low complexity" evidence="2">
    <location>
        <begin position="630"/>
        <end position="653"/>
    </location>
</feature>
<name>A0A9W9I1I7_9EURO</name>
<feature type="compositionally biased region" description="Basic and acidic residues" evidence="2">
    <location>
        <begin position="489"/>
        <end position="499"/>
    </location>
</feature>
<dbReference type="GeneID" id="81426198"/>
<feature type="compositionally biased region" description="Polar residues" evidence="2">
    <location>
        <begin position="1"/>
        <end position="14"/>
    </location>
</feature>
<dbReference type="EMBL" id="JAPQKN010000003">
    <property type="protein sequence ID" value="KAJ5166116.1"/>
    <property type="molecule type" value="Genomic_DNA"/>
</dbReference>
<feature type="compositionally biased region" description="Low complexity" evidence="2">
    <location>
        <begin position="444"/>
        <end position="455"/>
    </location>
</feature>
<feature type="compositionally biased region" description="Pro residues" evidence="2">
    <location>
        <begin position="390"/>
        <end position="407"/>
    </location>
</feature>
<proteinExistence type="predicted"/>
<reference evidence="3" key="1">
    <citation type="submission" date="2022-11" db="EMBL/GenBank/DDBJ databases">
        <authorList>
            <person name="Petersen C."/>
        </authorList>
    </citation>
    <scope>NUCLEOTIDE SEQUENCE</scope>
    <source>
        <strain evidence="3">IBT 26290</strain>
    </source>
</reference>
<organism evidence="3 4">
    <name type="scientific">Penicillium canariense</name>
    <dbReference type="NCBI Taxonomy" id="189055"/>
    <lineage>
        <taxon>Eukaryota</taxon>
        <taxon>Fungi</taxon>
        <taxon>Dikarya</taxon>
        <taxon>Ascomycota</taxon>
        <taxon>Pezizomycotina</taxon>
        <taxon>Eurotiomycetes</taxon>
        <taxon>Eurotiomycetidae</taxon>
        <taxon>Eurotiales</taxon>
        <taxon>Aspergillaceae</taxon>
        <taxon>Penicillium</taxon>
    </lineage>
</organism>
<accession>A0A9W9I1I7</accession>
<evidence type="ECO:0000256" key="2">
    <source>
        <dbReference type="SAM" id="MobiDB-lite"/>
    </source>
</evidence>
<feature type="compositionally biased region" description="Pro residues" evidence="2">
    <location>
        <begin position="214"/>
        <end position="234"/>
    </location>
</feature>
<feature type="compositionally biased region" description="Basic and acidic residues" evidence="2">
    <location>
        <begin position="265"/>
        <end position="279"/>
    </location>
</feature>
<reference evidence="3" key="2">
    <citation type="journal article" date="2023" name="IMA Fungus">
        <title>Comparative genomic study of the Penicillium genus elucidates a diverse pangenome and 15 lateral gene transfer events.</title>
        <authorList>
            <person name="Petersen C."/>
            <person name="Sorensen T."/>
            <person name="Nielsen M.R."/>
            <person name="Sondergaard T.E."/>
            <person name="Sorensen J.L."/>
            <person name="Fitzpatrick D.A."/>
            <person name="Frisvad J.C."/>
            <person name="Nielsen K.L."/>
        </authorList>
    </citation>
    <scope>NUCLEOTIDE SEQUENCE</scope>
    <source>
        <strain evidence="3">IBT 26290</strain>
    </source>
</reference>
<feature type="compositionally biased region" description="Basic and acidic residues" evidence="2">
    <location>
        <begin position="655"/>
        <end position="665"/>
    </location>
</feature>
<gene>
    <name evidence="3" type="ORF">N7482_004897</name>
</gene>
<feature type="coiled-coil region" evidence="1">
    <location>
        <begin position="574"/>
        <end position="601"/>
    </location>
</feature>
<dbReference type="Proteomes" id="UP001149163">
    <property type="component" value="Unassembled WGS sequence"/>
</dbReference>
<dbReference type="OrthoDB" id="4188047at2759"/>
<feature type="region of interest" description="Disordered" evidence="2">
    <location>
        <begin position="186"/>
        <end position="568"/>
    </location>
</feature>
<protein>
    <submittedName>
        <fullName evidence="3">Uncharacterized protein</fullName>
    </submittedName>
</protein>
<evidence type="ECO:0000256" key="1">
    <source>
        <dbReference type="SAM" id="Coils"/>
    </source>
</evidence>
<feature type="compositionally biased region" description="Polar residues" evidence="2">
    <location>
        <begin position="40"/>
        <end position="56"/>
    </location>
</feature>
<dbReference type="RefSeq" id="XP_056542577.1">
    <property type="nucleotide sequence ID" value="XM_056687022.1"/>
</dbReference>
<keyword evidence="4" id="KW-1185">Reference proteome</keyword>
<feature type="region of interest" description="Disordered" evidence="2">
    <location>
        <begin position="1"/>
        <end position="167"/>
    </location>
</feature>